<dbReference type="PANTHER" id="PTHR10741">
    <property type="entry name" value="TRANSLIN AND TRANSLIN ASSOCIATED PROTEIN X"/>
    <property type="match status" value="1"/>
</dbReference>
<keyword evidence="2" id="KW-1185">Reference proteome</keyword>
<gene>
    <name evidence="1" type="ORF">CASFOL_022683</name>
</gene>
<dbReference type="AlphaFoldDB" id="A0ABD3CV72"/>
<dbReference type="SUPFAM" id="SSF74784">
    <property type="entry name" value="Translin"/>
    <property type="match status" value="1"/>
</dbReference>
<dbReference type="InterPro" id="IPR002848">
    <property type="entry name" value="Translin_fam"/>
</dbReference>
<evidence type="ECO:0000313" key="1">
    <source>
        <dbReference type="EMBL" id="KAL3633921.1"/>
    </source>
</evidence>
<reference evidence="2" key="1">
    <citation type="journal article" date="2024" name="IScience">
        <title>Strigolactones Initiate the Formation of Haustorium-like Structures in Castilleja.</title>
        <authorList>
            <person name="Buerger M."/>
            <person name="Peterson D."/>
            <person name="Chory J."/>
        </authorList>
    </citation>
    <scope>NUCLEOTIDE SEQUENCE [LARGE SCALE GENOMIC DNA]</scope>
</reference>
<protein>
    <submittedName>
        <fullName evidence="1">Uncharacterized protein</fullName>
    </submittedName>
</protein>
<organism evidence="1 2">
    <name type="scientific">Castilleja foliolosa</name>
    <dbReference type="NCBI Taxonomy" id="1961234"/>
    <lineage>
        <taxon>Eukaryota</taxon>
        <taxon>Viridiplantae</taxon>
        <taxon>Streptophyta</taxon>
        <taxon>Embryophyta</taxon>
        <taxon>Tracheophyta</taxon>
        <taxon>Spermatophyta</taxon>
        <taxon>Magnoliopsida</taxon>
        <taxon>eudicotyledons</taxon>
        <taxon>Gunneridae</taxon>
        <taxon>Pentapetalae</taxon>
        <taxon>asterids</taxon>
        <taxon>lamiids</taxon>
        <taxon>Lamiales</taxon>
        <taxon>Orobanchaceae</taxon>
        <taxon>Pedicularideae</taxon>
        <taxon>Castillejinae</taxon>
        <taxon>Castilleja</taxon>
    </lineage>
</organism>
<dbReference type="InterPro" id="IPR036081">
    <property type="entry name" value="Translin_sf"/>
</dbReference>
<comment type="caution">
    <text evidence="1">The sequence shown here is derived from an EMBL/GenBank/DDBJ whole genome shotgun (WGS) entry which is preliminary data.</text>
</comment>
<sequence>MAVVLGGARRGTMVTSADGSEPSTMKDAFSNYASYLNNLNDKRERVVKASRDVTMNSKKVIFQVPRLSKDNKEEV</sequence>
<dbReference type="Proteomes" id="UP001632038">
    <property type="component" value="Unassembled WGS sequence"/>
</dbReference>
<dbReference type="InterPro" id="IPR016068">
    <property type="entry name" value="Translin_N"/>
</dbReference>
<name>A0ABD3CV72_9LAMI</name>
<accession>A0ABD3CV72</accession>
<proteinExistence type="predicted"/>
<dbReference type="Gene3D" id="1.20.58.190">
    <property type="entry name" value="Translin, domain 1"/>
    <property type="match status" value="1"/>
</dbReference>
<dbReference type="Pfam" id="PF01997">
    <property type="entry name" value="Translin"/>
    <property type="match status" value="1"/>
</dbReference>
<dbReference type="EMBL" id="JAVIJP010000029">
    <property type="protein sequence ID" value="KAL3633921.1"/>
    <property type="molecule type" value="Genomic_DNA"/>
</dbReference>
<evidence type="ECO:0000313" key="2">
    <source>
        <dbReference type="Proteomes" id="UP001632038"/>
    </source>
</evidence>